<keyword evidence="3" id="KW-1185">Reference proteome</keyword>
<evidence type="ECO:0000313" key="2">
    <source>
        <dbReference type="EMBL" id="ERN10187.1"/>
    </source>
</evidence>
<dbReference type="EMBL" id="KI392959">
    <property type="protein sequence ID" value="ERN10187.1"/>
    <property type="molecule type" value="Genomic_DNA"/>
</dbReference>
<feature type="compositionally biased region" description="Pro residues" evidence="1">
    <location>
        <begin position="86"/>
        <end position="104"/>
    </location>
</feature>
<organism evidence="2 3">
    <name type="scientific">Amborella trichopoda</name>
    <dbReference type="NCBI Taxonomy" id="13333"/>
    <lineage>
        <taxon>Eukaryota</taxon>
        <taxon>Viridiplantae</taxon>
        <taxon>Streptophyta</taxon>
        <taxon>Embryophyta</taxon>
        <taxon>Tracheophyta</taxon>
        <taxon>Spermatophyta</taxon>
        <taxon>Magnoliopsida</taxon>
        <taxon>Amborellales</taxon>
        <taxon>Amborellaceae</taxon>
        <taxon>Amborella</taxon>
    </lineage>
</organism>
<reference evidence="3" key="1">
    <citation type="journal article" date="2013" name="Science">
        <title>The Amborella genome and the evolution of flowering plants.</title>
        <authorList>
            <consortium name="Amborella Genome Project"/>
        </authorList>
    </citation>
    <scope>NUCLEOTIDE SEQUENCE [LARGE SCALE GENOMIC DNA]</scope>
</reference>
<sequence>SISTEALQEWGSVAVREVLFLMRRLGSVEYLIRMHKHFPLFSTTCFSPLQQSLVGTAASPCTYSRHVASPVSCSVQLFLSSTMSPPTSPTPPKPPPPPTSPSPLPKGKIPTEP</sequence>
<dbReference type="Proteomes" id="UP000017836">
    <property type="component" value="Unassembled WGS sequence"/>
</dbReference>
<dbReference type="HOGENOM" id="CLU_2139828_0_0_1"/>
<name>W1PJP7_AMBTC</name>
<accession>W1PJP7</accession>
<dbReference type="AlphaFoldDB" id="W1PJP7"/>
<evidence type="ECO:0000256" key="1">
    <source>
        <dbReference type="SAM" id="MobiDB-lite"/>
    </source>
</evidence>
<protein>
    <submittedName>
        <fullName evidence="2">Uncharacterized protein</fullName>
    </submittedName>
</protein>
<gene>
    <name evidence="2" type="ORF">AMTR_s00433p00012150</name>
</gene>
<feature type="region of interest" description="Disordered" evidence="1">
    <location>
        <begin position="81"/>
        <end position="113"/>
    </location>
</feature>
<dbReference type="Gramene" id="ERN10187">
    <property type="protein sequence ID" value="ERN10187"/>
    <property type="gene ID" value="AMTR_s00433p00012150"/>
</dbReference>
<feature type="non-terminal residue" evidence="2">
    <location>
        <position position="1"/>
    </location>
</feature>
<proteinExistence type="predicted"/>
<evidence type="ECO:0000313" key="3">
    <source>
        <dbReference type="Proteomes" id="UP000017836"/>
    </source>
</evidence>